<dbReference type="RefSeq" id="WP_318065818.1">
    <property type="nucleotide sequence ID" value="NZ_JAWONS010000280.1"/>
</dbReference>
<evidence type="ECO:0000313" key="5">
    <source>
        <dbReference type="Proteomes" id="UP001276854"/>
    </source>
</evidence>
<sequence>MKKQMKLMAVLSAAGILTAAAPQFGILNTASTVYAKATGWVEEDGTWKFYEEGDYAATDSWKKYGNDWYYLNEDGEIATSQEIDEYYVDETGKRVSNYWVSVTNDSYWDSPDSPENYWHYYGKGGEAVVSKWQKINDNWYYFDDQGQMLTGKVEIEGSTYYLGDENDGAQKTGWFQLESVDENSENEFAWFYFDKDGTMLTDKVDKKINGNYYTFVNGEMQTGWYKLPVTATPSEAAENTDNNTFLAAGYQYYDESGARVDGWKEIEGIEGISAEGEQHWFFFKDGAPYFAEKGIEIFTVNSEKYGFNTKGEMQTGLEVVTLKDGNTANYYFADNGVIKTGKQTIYDEDLGENQIWYFATSGSKKGQGYTGILDDTLYDNGLRKEADADLKFAPYTLNGKNYLVNTNGSLQTASSTSKSTIKPELGAGFRDYKDTNEKFYVVDVNGVIQ</sequence>
<evidence type="ECO:0000256" key="2">
    <source>
        <dbReference type="PROSITE-ProRule" id="PRU00591"/>
    </source>
</evidence>
<evidence type="ECO:0000256" key="3">
    <source>
        <dbReference type="SAM" id="SignalP"/>
    </source>
</evidence>
<gene>
    <name evidence="4" type="ORF">RZO55_18820</name>
</gene>
<dbReference type="InterPro" id="IPR018337">
    <property type="entry name" value="Cell_wall/Cho-bd_repeat"/>
</dbReference>
<accession>A0ABU4GPR8</accession>
<dbReference type="Gene3D" id="2.10.270.10">
    <property type="entry name" value="Cholin Binding"/>
    <property type="match status" value="4"/>
</dbReference>
<dbReference type="PROSITE" id="PS51170">
    <property type="entry name" value="CW"/>
    <property type="match status" value="2"/>
</dbReference>
<name>A0ABU4GPR8_9CLOT</name>
<feature type="chain" id="PRO_5047415787" evidence="3">
    <location>
        <begin position="20"/>
        <end position="449"/>
    </location>
</feature>
<organism evidence="4 5">
    <name type="scientific">Clostridium boliviensis</name>
    <dbReference type="NCBI Taxonomy" id="318465"/>
    <lineage>
        <taxon>Bacteria</taxon>
        <taxon>Bacillati</taxon>
        <taxon>Bacillota</taxon>
        <taxon>Clostridia</taxon>
        <taxon>Eubacteriales</taxon>
        <taxon>Clostridiaceae</taxon>
        <taxon>Clostridium</taxon>
    </lineage>
</organism>
<dbReference type="Pfam" id="PF19127">
    <property type="entry name" value="Choline_bind_3"/>
    <property type="match status" value="1"/>
</dbReference>
<proteinExistence type="predicted"/>
<dbReference type="Proteomes" id="UP001276854">
    <property type="component" value="Unassembled WGS sequence"/>
</dbReference>
<dbReference type="SUPFAM" id="SSF69360">
    <property type="entry name" value="Cell wall binding repeat"/>
    <property type="match status" value="3"/>
</dbReference>
<evidence type="ECO:0000256" key="1">
    <source>
        <dbReference type="ARBA" id="ARBA00022737"/>
    </source>
</evidence>
<feature type="signal peptide" evidence="3">
    <location>
        <begin position="1"/>
        <end position="19"/>
    </location>
</feature>
<reference evidence="4 5" key="1">
    <citation type="submission" date="2023-10" db="EMBL/GenBank/DDBJ databases">
        <title>A novel Glycoside Hydrolase 43-Like Enzyme from Clostrdium boliviensis is an Endo-xylanase, and a Candidate for Xylooligosaccharides Production from Different Xylan Substrates.</title>
        <authorList>
            <person name="Alvarez M.T."/>
            <person name="Rocabado-Villegas L.R."/>
            <person name="Salas-Veizaga D.M."/>
            <person name="Linares-Pasten J.A."/>
            <person name="Gudmundsdottir E.E."/>
            <person name="Hreggvidsson G.O."/>
            <person name="Adlercreutz P."/>
            <person name="Nordberg Karlsson E."/>
        </authorList>
    </citation>
    <scope>NUCLEOTIDE SEQUENCE [LARGE SCALE GENOMIC DNA]</scope>
    <source>
        <strain evidence="4 5">E-1</strain>
    </source>
</reference>
<feature type="repeat" description="Cell wall-binding" evidence="2">
    <location>
        <begin position="171"/>
        <end position="199"/>
    </location>
</feature>
<protein>
    <submittedName>
        <fullName evidence="4">Cell wall-binding protein</fullName>
    </submittedName>
</protein>
<evidence type="ECO:0000313" key="4">
    <source>
        <dbReference type="EMBL" id="MDW2799631.1"/>
    </source>
</evidence>
<dbReference type="EMBL" id="JAWONS010000280">
    <property type="protein sequence ID" value="MDW2799631.1"/>
    <property type="molecule type" value="Genomic_DNA"/>
</dbReference>
<keyword evidence="1" id="KW-0677">Repeat</keyword>
<dbReference type="Pfam" id="PF01473">
    <property type="entry name" value="Choline_bind_1"/>
    <property type="match status" value="2"/>
</dbReference>
<keyword evidence="3" id="KW-0732">Signal</keyword>
<keyword evidence="5" id="KW-1185">Reference proteome</keyword>
<feature type="repeat" description="Cell wall-binding" evidence="2">
    <location>
        <begin position="129"/>
        <end position="148"/>
    </location>
</feature>
<comment type="caution">
    <text evidence="4">The sequence shown here is derived from an EMBL/GenBank/DDBJ whole genome shotgun (WGS) entry which is preliminary data.</text>
</comment>